<protein>
    <recommendedName>
        <fullName evidence="4">DUF4050 domain-containing protein</fullName>
    </recommendedName>
</protein>
<name>A0ABR3ZC59_9PEZI</name>
<dbReference type="EMBL" id="JAWCUI010000016">
    <property type="protein sequence ID" value="KAL1898266.1"/>
    <property type="molecule type" value="Genomic_DNA"/>
</dbReference>
<feature type="compositionally biased region" description="Low complexity" evidence="1">
    <location>
        <begin position="142"/>
        <end position="158"/>
    </location>
</feature>
<evidence type="ECO:0008006" key="4">
    <source>
        <dbReference type="Google" id="ProtNLM"/>
    </source>
</evidence>
<evidence type="ECO:0000313" key="2">
    <source>
        <dbReference type="EMBL" id="KAL1898266.1"/>
    </source>
</evidence>
<accession>A0ABR3ZC59</accession>
<proteinExistence type="predicted"/>
<sequence length="313" mass="34666">MSIYHRYTIFYRIQRYQSDIDKLGGLVSKCEIVDDIAEDSASINPDLSATETTCEGPSGDSGITPSGNAGNEETAEKQNTPEIQNDQRPDIDKENCNPHDDDDDGGRDESLTDGEGSETPDAQLDGQAKAVSVTEGEVDEVSTQSTSISSATSTGSATEDGPQFKITRRQLNRVRTCDRILKRLSEGLVKNISRIEKEKKELSSQTISHFWCEAARLNGTGKIKSPKAIEREMATSGWWEDEPSKENTEDSVQVLGNVQNAPGPIAKHVIRKPSSPLHRLLQPDDMVWEDEKSKWQLGLGRLMDDQGRRYVKI</sequence>
<feature type="compositionally biased region" description="Polar residues" evidence="1">
    <location>
        <begin position="43"/>
        <end position="84"/>
    </location>
</feature>
<feature type="compositionally biased region" description="Basic and acidic residues" evidence="1">
    <location>
        <begin position="85"/>
        <end position="99"/>
    </location>
</feature>
<evidence type="ECO:0000256" key="1">
    <source>
        <dbReference type="SAM" id="MobiDB-lite"/>
    </source>
</evidence>
<gene>
    <name evidence="2" type="ORF">Sste5346_003674</name>
</gene>
<organism evidence="2 3">
    <name type="scientific">Sporothrix stenoceras</name>
    <dbReference type="NCBI Taxonomy" id="5173"/>
    <lineage>
        <taxon>Eukaryota</taxon>
        <taxon>Fungi</taxon>
        <taxon>Dikarya</taxon>
        <taxon>Ascomycota</taxon>
        <taxon>Pezizomycotina</taxon>
        <taxon>Sordariomycetes</taxon>
        <taxon>Sordariomycetidae</taxon>
        <taxon>Ophiostomatales</taxon>
        <taxon>Ophiostomataceae</taxon>
        <taxon>Sporothrix</taxon>
    </lineage>
</organism>
<reference evidence="2 3" key="1">
    <citation type="journal article" date="2024" name="IMA Fungus">
        <title>IMA Genome - F19 : A genome assembly and annotation guide to empower mycologists, including annotated draft genome sequences of Ceratocystis pirilliformis, Diaporthe australafricana, Fusarium ophioides, Paecilomyces lecythidis, and Sporothrix stenoceras.</title>
        <authorList>
            <person name="Aylward J."/>
            <person name="Wilson A.M."/>
            <person name="Visagie C.M."/>
            <person name="Spraker J."/>
            <person name="Barnes I."/>
            <person name="Buitendag C."/>
            <person name="Ceriani C."/>
            <person name="Del Mar Angel L."/>
            <person name="du Plessis D."/>
            <person name="Fuchs T."/>
            <person name="Gasser K."/>
            <person name="Kramer D."/>
            <person name="Li W."/>
            <person name="Munsamy K."/>
            <person name="Piso A."/>
            <person name="Price J.L."/>
            <person name="Sonnekus B."/>
            <person name="Thomas C."/>
            <person name="van der Nest A."/>
            <person name="van Dijk A."/>
            <person name="van Heerden A."/>
            <person name="van Vuuren N."/>
            <person name="Yilmaz N."/>
            <person name="Duong T.A."/>
            <person name="van der Merwe N.A."/>
            <person name="Wingfield M.J."/>
            <person name="Wingfield B.D."/>
        </authorList>
    </citation>
    <scope>NUCLEOTIDE SEQUENCE [LARGE SCALE GENOMIC DNA]</scope>
    <source>
        <strain evidence="2 3">CMW 5346</strain>
    </source>
</reference>
<dbReference type="Proteomes" id="UP001583186">
    <property type="component" value="Unassembled WGS sequence"/>
</dbReference>
<feature type="region of interest" description="Disordered" evidence="1">
    <location>
        <begin position="43"/>
        <end position="166"/>
    </location>
</feature>
<evidence type="ECO:0000313" key="3">
    <source>
        <dbReference type="Proteomes" id="UP001583186"/>
    </source>
</evidence>
<feature type="compositionally biased region" description="Acidic residues" evidence="1">
    <location>
        <begin position="100"/>
        <end position="118"/>
    </location>
</feature>
<keyword evidence="3" id="KW-1185">Reference proteome</keyword>
<comment type="caution">
    <text evidence="2">The sequence shown here is derived from an EMBL/GenBank/DDBJ whole genome shotgun (WGS) entry which is preliminary data.</text>
</comment>